<reference evidence="2 3" key="1">
    <citation type="journal article" date="2020" name="IScience">
        <title>Genome Sequencing of the Endangered Kingdonia uniflora (Circaeasteraceae, Ranunculales) Reveals Potential Mechanisms of Evolutionary Specialization.</title>
        <authorList>
            <person name="Sun Y."/>
            <person name="Deng T."/>
            <person name="Zhang A."/>
            <person name="Moore M.J."/>
            <person name="Landis J.B."/>
            <person name="Lin N."/>
            <person name="Zhang H."/>
            <person name="Zhang X."/>
            <person name="Huang J."/>
            <person name="Zhang X."/>
            <person name="Sun H."/>
            <person name="Wang H."/>
        </authorList>
    </citation>
    <scope>NUCLEOTIDE SEQUENCE [LARGE SCALE GENOMIC DNA]</scope>
    <source>
        <strain evidence="2">TB1705</strain>
        <tissue evidence="2">Leaf</tissue>
    </source>
</reference>
<evidence type="ECO:0000256" key="1">
    <source>
        <dbReference type="SAM" id="MobiDB-lite"/>
    </source>
</evidence>
<accession>A0A7J7NFX7</accession>
<dbReference type="AlphaFoldDB" id="A0A7J7NFX7"/>
<gene>
    <name evidence="2" type="ORF">GIB67_023851</name>
</gene>
<keyword evidence="3" id="KW-1185">Reference proteome</keyword>
<protein>
    <submittedName>
        <fullName evidence="2">Uncharacterized protein</fullName>
    </submittedName>
</protein>
<comment type="caution">
    <text evidence="2">The sequence shown here is derived from an EMBL/GenBank/DDBJ whole genome shotgun (WGS) entry which is preliminary data.</text>
</comment>
<sequence length="81" mass="8940">SIQTSTHGVTYKCPAGSQQSLITEPHHNPPNHVHKSPARMYRNPPGLSTSKIPTSRVTYNIINHLAQPRISLSHTVSLPPR</sequence>
<evidence type="ECO:0000313" key="3">
    <source>
        <dbReference type="Proteomes" id="UP000541444"/>
    </source>
</evidence>
<organism evidence="2 3">
    <name type="scientific">Kingdonia uniflora</name>
    <dbReference type="NCBI Taxonomy" id="39325"/>
    <lineage>
        <taxon>Eukaryota</taxon>
        <taxon>Viridiplantae</taxon>
        <taxon>Streptophyta</taxon>
        <taxon>Embryophyta</taxon>
        <taxon>Tracheophyta</taxon>
        <taxon>Spermatophyta</taxon>
        <taxon>Magnoliopsida</taxon>
        <taxon>Ranunculales</taxon>
        <taxon>Circaeasteraceae</taxon>
        <taxon>Kingdonia</taxon>
    </lineage>
</organism>
<dbReference type="Proteomes" id="UP000541444">
    <property type="component" value="Unassembled WGS sequence"/>
</dbReference>
<evidence type="ECO:0000313" key="2">
    <source>
        <dbReference type="EMBL" id="KAF6166141.1"/>
    </source>
</evidence>
<feature type="region of interest" description="Disordered" evidence="1">
    <location>
        <begin position="19"/>
        <end position="52"/>
    </location>
</feature>
<proteinExistence type="predicted"/>
<dbReference type="EMBL" id="JACGCM010000811">
    <property type="protein sequence ID" value="KAF6166141.1"/>
    <property type="molecule type" value="Genomic_DNA"/>
</dbReference>
<name>A0A7J7NFX7_9MAGN</name>
<feature type="non-terminal residue" evidence="2">
    <location>
        <position position="1"/>
    </location>
</feature>